<protein>
    <submittedName>
        <fullName evidence="2">Uncharacterized protein</fullName>
    </submittedName>
</protein>
<feature type="coiled-coil region" evidence="1">
    <location>
        <begin position="60"/>
        <end position="87"/>
    </location>
</feature>
<reference evidence="2 3" key="1">
    <citation type="journal article" date="2024" name="BMC Genomics">
        <title>De novo assembly and annotation of Popillia japonica's genome with initial clues to its potential as an invasive pest.</title>
        <authorList>
            <person name="Cucini C."/>
            <person name="Boschi S."/>
            <person name="Funari R."/>
            <person name="Cardaioli E."/>
            <person name="Iannotti N."/>
            <person name="Marturano G."/>
            <person name="Paoli F."/>
            <person name="Bruttini M."/>
            <person name="Carapelli A."/>
            <person name="Frati F."/>
            <person name="Nardi F."/>
        </authorList>
    </citation>
    <scope>NUCLEOTIDE SEQUENCE [LARGE SCALE GENOMIC DNA]</scope>
    <source>
        <strain evidence="2">DMR45628</strain>
    </source>
</reference>
<proteinExistence type="predicted"/>
<sequence length="122" mass="14194">MMLQDCDYTVVHRPGKRMAHVDALSRAHNILILESNTLEQTLSYILILESNTLEQTLSYKQNMDSTIKQLARRLENEEDKLFELRDGLVYRKNKRTGELLFYVPESMEASILRSSHDDLGHV</sequence>
<evidence type="ECO:0000313" key="2">
    <source>
        <dbReference type="EMBL" id="KAK9679230.1"/>
    </source>
</evidence>
<organism evidence="2 3">
    <name type="scientific">Popillia japonica</name>
    <name type="common">Japanese beetle</name>
    <dbReference type="NCBI Taxonomy" id="7064"/>
    <lineage>
        <taxon>Eukaryota</taxon>
        <taxon>Metazoa</taxon>
        <taxon>Ecdysozoa</taxon>
        <taxon>Arthropoda</taxon>
        <taxon>Hexapoda</taxon>
        <taxon>Insecta</taxon>
        <taxon>Pterygota</taxon>
        <taxon>Neoptera</taxon>
        <taxon>Endopterygota</taxon>
        <taxon>Coleoptera</taxon>
        <taxon>Polyphaga</taxon>
        <taxon>Scarabaeiformia</taxon>
        <taxon>Scarabaeidae</taxon>
        <taxon>Rutelinae</taxon>
        <taxon>Popillia</taxon>
    </lineage>
</organism>
<dbReference type="Proteomes" id="UP001458880">
    <property type="component" value="Unassembled WGS sequence"/>
</dbReference>
<keyword evidence="3" id="KW-1185">Reference proteome</keyword>
<comment type="caution">
    <text evidence="2">The sequence shown here is derived from an EMBL/GenBank/DDBJ whole genome shotgun (WGS) entry which is preliminary data.</text>
</comment>
<dbReference type="EMBL" id="JASPKY010001058">
    <property type="protein sequence ID" value="KAK9679230.1"/>
    <property type="molecule type" value="Genomic_DNA"/>
</dbReference>
<accession>A0AAW1HS41</accession>
<dbReference type="AlphaFoldDB" id="A0AAW1HS41"/>
<gene>
    <name evidence="2" type="ORF">QE152_g40178</name>
</gene>
<name>A0AAW1HS41_POPJA</name>
<keyword evidence="1" id="KW-0175">Coiled coil</keyword>
<evidence type="ECO:0000256" key="1">
    <source>
        <dbReference type="SAM" id="Coils"/>
    </source>
</evidence>
<evidence type="ECO:0000313" key="3">
    <source>
        <dbReference type="Proteomes" id="UP001458880"/>
    </source>
</evidence>